<dbReference type="Pfam" id="PF00072">
    <property type="entry name" value="Response_reg"/>
    <property type="match status" value="1"/>
</dbReference>
<dbReference type="EMBL" id="QGDL01000018">
    <property type="protein sequence ID" value="PWJ22626.1"/>
    <property type="molecule type" value="Genomic_DNA"/>
</dbReference>
<reference evidence="6 7" key="1">
    <citation type="submission" date="2018-05" db="EMBL/GenBank/DDBJ databases">
        <title>The Hungate 1000. A catalogue of reference genomes from the rumen microbiome.</title>
        <authorList>
            <person name="Kelly W."/>
        </authorList>
    </citation>
    <scope>NUCLEOTIDE SEQUENCE [LARGE SCALE GENOMIC DNA]</scope>
    <source>
        <strain evidence="6 7">NLAE-zl-C242</strain>
    </source>
</reference>
<dbReference type="Gene3D" id="3.40.50.2300">
    <property type="match status" value="1"/>
</dbReference>
<sequence length="234" mass="27224">MKIAVVDDSKEDAQRIVSYLEQYQQEQNLTFEIKIFYASFDFLEEYQGEYDVIFLDIEMPGSNGLEVAREIRSRDQAVGIIFITSLAQYAIDGYEVQAIDFMVKPVSYYNFSMKLQKAFRFIESHREQDILISNKEGIFRITVSDILYIEKDRDYLVFHTKQECSQMRGSLKDIKVKLTSLPFSECNSGCLVHLNYIKRIGKDSVTLTSGQELPLSRRLKKQFTQDYINFMGGL</sequence>
<keyword evidence="3" id="KW-0597">Phosphoprotein</keyword>
<dbReference type="RefSeq" id="WP_181368844.1">
    <property type="nucleotide sequence ID" value="NZ_BAAACK010000010.1"/>
</dbReference>
<evidence type="ECO:0000313" key="6">
    <source>
        <dbReference type="EMBL" id="PWJ22626.1"/>
    </source>
</evidence>
<dbReference type="Gene3D" id="2.40.50.1020">
    <property type="entry name" value="LytTr DNA-binding domain"/>
    <property type="match status" value="1"/>
</dbReference>
<dbReference type="SUPFAM" id="SSF52172">
    <property type="entry name" value="CheY-like"/>
    <property type="match status" value="1"/>
</dbReference>
<dbReference type="AlphaFoldDB" id="A0A2Y9BNP0"/>
<dbReference type="PANTHER" id="PTHR37299:SF1">
    <property type="entry name" value="STAGE 0 SPORULATION PROTEIN A HOMOLOG"/>
    <property type="match status" value="1"/>
</dbReference>
<protein>
    <recommendedName>
        <fullName evidence="1">Stage 0 sporulation protein A homolog</fullName>
    </recommendedName>
</protein>
<dbReference type="SMART" id="SM00850">
    <property type="entry name" value="LytTR"/>
    <property type="match status" value="1"/>
</dbReference>
<name>A0A2Y9BNP0_9FIRM</name>
<feature type="modified residue" description="4-aspartylphosphate" evidence="3">
    <location>
        <position position="56"/>
    </location>
</feature>
<comment type="function">
    <text evidence="2">May play the central regulatory role in sporulation. It may be an element of the effector pathway responsible for the activation of sporulation genes in response to nutritional stress. Spo0A may act in concert with spo0H (a sigma factor) to control the expression of some genes that are critical to the sporulation process.</text>
</comment>
<evidence type="ECO:0000313" key="7">
    <source>
        <dbReference type="Proteomes" id="UP000245845"/>
    </source>
</evidence>
<accession>A0A2Y9BNP0</accession>
<evidence type="ECO:0000256" key="2">
    <source>
        <dbReference type="ARBA" id="ARBA00024867"/>
    </source>
</evidence>
<evidence type="ECO:0000259" key="4">
    <source>
        <dbReference type="PROSITE" id="PS50110"/>
    </source>
</evidence>
<evidence type="ECO:0000259" key="5">
    <source>
        <dbReference type="PROSITE" id="PS50930"/>
    </source>
</evidence>
<comment type="caution">
    <text evidence="6">The sequence shown here is derived from an EMBL/GenBank/DDBJ whole genome shotgun (WGS) entry which is preliminary data.</text>
</comment>
<gene>
    <name evidence="6" type="ORF">A8806_11881</name>
</gene>
<evidence type="ECO:0000256" key="3">
    <source>
        <dbReference type="PROSITE-ProRule" id="PRU00169"/>
    </source>
</evidence>
<dbReference type="InterPro" id="IPR046947">
    <property type="entry name" value="LytR-like"/>
</dbReference>
<evidence type="ECO:0000256" key="1">
    <source>
        <dbReference type="ARBA" id="ARBA00018672"/>
    </source>
</evidence>
<dbReference type="InterPro" id="IPR011006">
    <property type="entry name" value="CheY-like_superfamily"/>
</dbReference>
<dbReference type="GO" id="GO:0000156">
    <property type="term" value="F:phosphorelay response regulator activity"/>
    <property type="evidence" value="ECO:0007669"/>
    <property type="project" value="InterPro"/>
</dbReference>
<feature type="domain" description="HTH LytTR-type" evidence="5">
    <location>
        <begin position="130"/>
        <end position="225"/>
    </location>
</feature>
<keyword evidence="7" id="KW-1185">Reference proteome</keyword>
<proteinExistence type="predicted"/>
<dbReference type="Pfam" id="PF04397">
    <property type="entry name" value="LytTR"/>
    <property type="match status" value="1"/>
</dbReference>
<dbReference type="PROSITE" id="PS50930">
    <property type="entry name" value="HTH_LYTTR"/>
    <property type="match status" value="1"/>
</dbReference>
<dbReference type="PANTHER" id="PTHR37299">
    <property type="entry name" value="TRANSCRIPTIONAL REGULATOR-RELATED"/>
    <property type="match status" value="1"/>
</dbReference>
<dbReference type="SMART" id="SM00448">
    <property type="entry name" value="REC"/>
    <property type="match status" value="1"/>
</dbReference>
<dbReference type="Proteomes" id="UP000245845">
    <property type="component" value="Unassembled WGS sequence"/>
</dbReference>
<dbReference type="InterPro" id="IPR007492">
    <property type="entry name" value="LytTR_DNA-bd_dom"/>
</dbReference>
<organism evidence="6 7">
    <name type="scientific">Faecalicatena orotica</name>
    <dbReference type="NCBI Taxonomy" id="1544"/>
    <lineage>
        <taxon>Bacteria</taxon>
        <taxon>Bacillati</taxon>
        <taxon>Bacillota</taxon>
        <taxon>Clostridia</taxon>
        <taxon>Lachnospirales</taxon>
        <taxon>Lachnospiraceae</taxon>
        <taxon>Faecalicatena</taxon>
    </lineage>
</organism>
<feature type="domain" description="Response regulatory" evidence="4">
    <location>
        <begin position="2"/>
        <end position="119"/>
    </location>
</feature>
<dbReference type="PROSITE" id="PS50110">
    <property type="entry name" value="RESPONSE_REGULATORY"/>
    <property type="match status" value="1"/>
</dbReference>
<dbReference type="GO" id="GO:0003677">
    <property type="term" value="F:DNA binding"/>
    <property type="evidence" value="ECO:0007669"/>
    <property type="project" value="InterPro"/>
</dbReference>
<dbReference type="InterPro" id="IPR001789">
    <property type="entry name" value="Sig_transdc_resp-reg_receiver"/>
</dbReference>